<evidence type="ECO:0000259" key="1">
    <source>
        <dbReference type="Pfam" id="PF14280"/>
    </source>
</evidence>
<reference evidence="2 3" key="1">
    <citation type="submission" date="2017-05" db="EMBL/GenBank/DDBJ databases">
        <title>Complete and WGS of Bordetella genogroups.</title>
        <authorList>
            <person name="Spilker T."/>
            <person name="LiPuma J."/>
        </authorList>
    </citation>
    <scope>NUCLEOTIDE SEQUENCE [LARGE SCALE GENOMIC DNA]</scope>
    <source>
        <strain evidence="2 3">AU19157</strain>
    </source>
</reference>
<sequence>MRPLSPENIVAELSYAYLHAVASHAAVACVAAGRHEDNAGVDAKLTGWGPFPNGGYRNEVDIKIQLKATAREPAIVGNCLSYSLHGIAQYDDLRTAAVCTPRILVVLFLPPTHAEWLSHSDKALSLRKCAYWVSLRGAPASENRSTQTVYLPTSQRFDPAGLVALMARLSRNDIPLYQGAEA</sequence>
<feature type="domain" description="DUF4365" evidence="1">
    <location>
        <begin position="12"/>
        <end position="168"/>
    </location>
</feature>
<dbReference type="PROSITE" id="PS51257">
    <property type="entry name" value="PROKAR_LIPOPROTEIN"/>
    <property type="match status" value="1"/>
</dbReference>
<evidence type="ECO:0000313" key="2">
    <source>
        <dbReference type="EMBL" id="ARP79910.1"/>
    </source>
</evidence>
<accession>A0A1W6YFW3</accession>
<protein>
    <recommendedName>
        <fullName evidence="1">DUF4365 domain-containing protein</fullName>
    </recommendedName>
</protein>
<dbReference type="RefSeq" id="WP_086063142.1">
    <property type="nucleotide sequence ID" value="NZ_CP021108.1"/>
</dbReference>
<dbReference type="Pfam" id="PF14280">
    <property type="entry name" value="DUF4365"/>
    <property type="match status" value="1"/>
</dbReference>
<gene>
    <name evidence="2" type="ORF">CAL12_03110</name>
</gene>
<dbReference type="KEGG" id="bgv:CAL12_03110"/>
<dbReference type="InterPro" id="IPR025375">
    <property type="entry name" value="DUF4365"/>
</dbReference>
<dbReference type="OrthoDB" id="516854at2"/>
<dbReference type="Proteomes" id="UP000194151">
    <property type="component" value="Chromosome"/>
</dbReference>
<dbReference type="AlphaFoldDB" id="A0A1W6YFW3"/>
<dbReference type="EMBL" id="CP021108">
    <property type="protein sequence ID" value="ARP79910.1"/>
    <property type="molecule type" value="Genomic_DNA"/>
</dbReference>
<dbReference type="STRING" id="1416806.CAL12_03110"/>
<evidence type="ECO:0000313" key="3">
    <source>
        <dbReference type="Proteomes" id="UP000194151"/>
    </source>
</evidence>
<name>A0A1W6YFW3_9BORD</name>
<proteinExistence type="predicted"/>
<organism evidence="2 3">
    <name type="scientific">Bordetella genomosp. 8</name>
    <dbReference type="NCBI Taxonomy" id="1416806"/>
    <lineage>
        <taxon>Bacteria</taxon>
        <taxon>Pseudomonadati</taxon>
        <taxon>Pseudomonadota</taxon>
        <taxon>Betaproteobacteria</taxon>
        <taxon>Burkholderiales</taxon>
        <taxon>Alcaligenaceae</taxon>
        <taxon>Bordetella</taxon>
    </lineage>
</organism>
<keyword evidence="3" id="KW-1185">Reference proteome</keyword>